<name>A0ACB8U2C6_9APHY</name>
<reference evidence="1" key="1">
    <citation type="journal article" date="2021" name="Environ. Microbiol.">
        <title>Gene family expansions and transcriptome signatures uncover fungal adaptations to wood decay.</title>
        <authorList>
            <person name="Hage H."/>
            <person name="Miyauchi S."/>
            <person name="Viragh M."/>
            <person name="Drula E."/>
            <person name="Min B."/>
            <person name="Chaduli D."/>
            <person name="Navarro D."/>
            <person name="Favel A."/>
            <person name="Norest M."/>
            <person name="Lesage-Meessen L."/>
            <person name="Balint B."/>
            <person name="Merenyi Z."/>
            <person name="de Eugenio L."/>
            <person name="Morin E."/>
            <person name="Martinez A.T."/>
            <person name="Baldrian P."/>
            <person name="Stursova M."/>
            <person name="Martinez M.J."/>
            <person name="Novotny C."/>
            <person name="Magnuson J.K."/>
            <person name="Spatafora J.W."/>
            <person name="Maurice S."/>
            <person name="Pangilinan J."/>
            <person name="Andreopoulos W."/>
            <person name="LaButti K."/>
            <person name="Hundley H."/>
            <person name="Na H."/>
            <person name="Kuo A."/>
            <person name="Barry K."/>
            <person name="Lipzen A."/>
            <person name="Henrissat B."/>
            <person name="Riley R."/>
            <person name="Ahrendt S."/>
            <person name="Nagy L.G."/>
            <person name="Grigoriev I.V."/>
            <person name="Martin F."/>
            <person name="Rosso M.N."/>
        </authorList>
    </citation>
    <scope>NUCLEOTIDE SEQUENCE</scope>
    <source>
        <strain evidence="1">CBS 384.51</strain>
    </source>
</reference>
<protein>
    <submittedName>
        <fullName evidence="1">Uncharacterized protein</fullName>
    </submittedName>
</protein>
<comment type="caution">
    <text evidence="1">The sequence shown here is derived from an EMBL/GenBank/DDBJ whole genome shotgun (WGS) entry which is preliminary data.</text>
</comment>
<accession>A0ACB8U2C6</accession>
<evidence type="ECO:0000313" key="1">
    <source>
        <dbReference type="EMBL" id="KAI0088150.1"/>
    </source>
</evidence>
<evidence type="ECO:0000313" key="2">
    <source>
        <dbReference type="Proteomes" id="UP001055072"/>
    </source>
</evidence>
<organism evidence="1 2">
    <name type="scientific">Irpex rosettiformis</name>
    <dbReference type="NCBI Taxonomy" id="378272"/>
    <lineage>
        <taxon>Eukaryota</taxon>
        <taxon>Fungi</taxon>
        <taxon>Dikarya</taxon>
        <taxon>Basidiomycota</taxon>
        <taxon>Agaricomycotina</taxon>
        <taxon>Agaricomycetes</taxon>
        <taxon>Polyporales</taxon>
        <taxon>Irpicaceae</taxon>
        <taxon>Irpex</taxon>
    </lineage>
</organism>
<keyword evidence="2" id="KW-1185">Reference proteome</keyword>
<dbReference type="Proteomes" id="UP001055072">
    <property type="component" value="Unassembled WGS sequence"/>
</dbReference>
<gene>
    <name evidence="1" type="ORF">BDY19DRAFT_214451</name>
</gene>
<dbReference type="EMBL" id="MU274915">
    <property type="protein sequence ID" value="KAI0088150.1"/>
    <property type="molecule type" value="Genomic_DNA"/>
</dbReference>
<proteinExistence type="predicted"/>
<sequence>MPALTGTLQNAANLSADFAQTLSNFASSQNTATAIIAERIIVDAASILLVLNTLCALKRAIGSFVNQLPEAVDTLIQIKSILVGNHEWRLEQVYLERFKRIQRVVRNTVMEAADDKTFNPCRRFNRMKKIAKANKEADRLMEDIKLAATNITDSPPNPDVNNAVYDLENQHTMSEQNNRAIMTTLSLNVHSFSTLSLALGSFCHFKSVYSCVASAFLFWRKCLARF</sequence>